<gene>
    <name evidence="2" type="ORF">N0K08_18140</name>
</gene>
<accession>A0ABT2PQK6</accession>
<dbReference type="SUPFAM" id="SSF51905">
    <property type="entry name" value="FAD/NAD(P)-binding domain"/>
    <property type="match status" value="1"/>
</dbReference>
<sequence>MSPTADVDDSARQALRLLGPAPDNWVPDRPGLDYNAVVVGAGQGGCAFAFALRRAGIGRVLHIDAAPEAAQAGIWRTRARMHSLRTAKNLVGPELDVGALGFQAWYEARHGRDAYAALPRIPRTDWADYLHWFQQFLQLPVQYGTQLRDIAPLPDQAATGLRLQLRVNGQSREITTRKLILATGNAGSGGPSIPHALQAIRGAGLAAHTADDIDFAALAGKQVAVVGAAASAFDAAAVALEAGAAAVHLFARRDHIAARAVAKPRAYAGFYDHFHALPDALRWRHALRLRRAGTTPPADSLQRALAHPQFHLHLGAPWDSAQVERNQVVARVGDQAHAFDFVIAGTGYSNDPSQRAELARIAPLIARWSDRFTPQREEEDAVLGLQPYLSASLAFTQKTPGSAPWLGAIHVFNPSGAINAGGPLGDVPSMKRDIPAAVRGISSDLFLADLALHEDRAHVAVAPDFGPDLYAHALWPMPPGRD</sequence>
<keyword evidence="3" id="KW-1185">Reference proteome</keyword>
<dbReference type="InterPro" id="IPR050982">
    <property type="entry name" value="Auxin_biosynth/cation_transpt"/>
</dbReference>
<comment type="caution">
    <text evidence="2">The sequence shown here is derived from an EMBL/GenBank/DDBJ whole genome shotgun (WGS) entry which is preliminary data.</text>
</comment>
<dbReference type="EMBL" id="JAODYH010000010">
    <property type="protein sequence ID" value="MCT9812555.1"/>
    <property type="molecule type" value="Genomic_DNA"/>
</dbReference>
<evidence type="ECO:0000256" key="1">
    <source>
        <dbReference type="ARBA" id="ARBA00023002"/>
    </source>
</evidence>
<organism evidence="2 3">
    <name type="scientific">Acidovorax bellezanensis</name>
    <dbReference type="NCBI Taxonomy" id="2976702"/>
    <lineage>
        <taxon>Bacteria</taxon>
        <taxon>Pseudomonadati</taxon>
        <taxon>Pseudomonadota</taxon>
        <taxon>Betaproteobacteria</taxon>
        <taxon>Burkholderiales</taxon>
        <taxon>Comamonadaceae</taxon>
        <taxon>Acidovorax</taxon>
    </lineage>
</organism>
<dbReference type="Proteomes" id="UP001525968">
    <property type="component" value="Unassembled WGS sequence"/>
</dbReference>
<dbReference type="PRINTS" id="PR00368">
    <property type="entry name" value="FADPNR"/>
</dbReference>
<reference evidence="2 3" key="1">
    <citation type="submission" date="2022-09" db="EMBL/GenBank/DDBJ databases">
        <title>Draft genome of isolate Be4.</title>
        <authorList>
            <person name="Sanchez-Castro I."/>
            <person name="Martinez-Rodriguez P."/>
            <person name="Descostes M."/>
            <person name="Merroun M."/>
        </authorList>
    </citation>
    <scope>NUCLEOTIDE SEQUENCE [LARGE SCALE GENOMIC DNA]</scope>
    <source>
        <strain evidence="2 3">Be4</strain>
    </source>
</reference>
<dbReference type="Pfam" id="PF13738">
    <property type="entry name" value="Pyr_redox_3"/>
    <property type="match status" value="1"/>
</dbReference>
<dbReference type="RefSeq" id="WP_261501803.1">
    <property type="nucleotide sequence ID" value="NZ_JAODYH010000010.1"/>
</dbReference>
<keyword evidence="1" id="KW-0560">Oxidoreductase</keyword>
<dbReference type="InterPro" id="IPR036188">
    <property type="entry name" value="FAD/NAD-bd_sf"/>
</dbReference>
<dbReference type="Gene3D" id="3.50.50.60">
    <property type="entry name" value="FAD/NAD(P)-binding domain"/>
    <property type="match status" value="1"/>
</dbReference>
<evidence type="ECO:0000313" key="3">
    <source>
        <dbReference type="Proteomes" id="UP001525968"/>
    </source>
</evidence>
<protein>
    <submittedName>
        <fullName evidence="2">NAD(P)-binding domain-containing protein</fullName>
    </submittedName>
</protein>
<name>A0ABT2PQK6_9BURK</name>
<proteinExistence type="predicted"/>
<dbReference type="PANTHER" id="PTHR43539:SF91">
    <property type="entry name" value="FAD-DEPENDENT URATE HYDROXYLASE"/>
    <property type="match status" value="1"/>
</dbReference>
<evidence type="ECO:0000313" key="2">
    <source>
        <dbReference type="EMBL" id="MCT9812555.1"/>
    </source>
</evidence>
<dbReference type="PANTHER" id="PTHR43539">
    <property type="entry name" value="FLAVIN-BINDING MONOOXYGENASE-LIKE PROTEIN (AFU_ORTHOLOGUE AFUA_4G09220)"/>
    <property type="match status" value="1"/>
</dbReference>